<evidence type="ECO:0000313" key="2">
    <source>
        <dbReference type="EMBL" id="CEI82975.1"/>
    </source>
</evidence>
<name>A0A0A1MC91_9BACI</name>
<gene>
    <name evidence="2" type="ORF">BN997_02864</name>
</gene>
<keyword evidence="1" id="KW-1133">Transmembrane helix</keyword>
<reference evidence="2 3" key="1">
    <citation type="submission" date="2014-11" db="EMBL/GenBank/DDBJ databases">
        <authorList>
            <person name="Urmite Genomes Urmite Genomes"/>
        </authorList>
    </citation>
    <scope>NUCLEOTIDE SEQUENCE [LARGE SCALE GENOMIC DNA]</scope>
    <source>
        <strain evidence="2 3">Oc5</strain>
    </source>
</reference>
<keyword evidence="1" id="KW-0472">Membrane</keyword>
<organism evidence="2 3">
    <name type="scientific">Oceanobacillus oncorhynchi</name>
    <dbReference type="NCBI Taxonomy" id="545501"/>
    <lineage>
        <taxon>Bacteria</taxon>
        <taxon>Bacillati</taxon>
        <taxon>Bacillota</taxon>
        <taxon>Bacilli</taxon>
        <taxon>Bacillales</taxon>
        <taxon>Bacillaceae</taxon>
        <taxon>Oceanobacillus</taxon>
    </lineage>
</organism>
<dbReference type="NCBIfam" id="TIGR00779">
    <property type="entry name" value="cad"/>
    <property type="match status" value="1"/>
</dbReference>
<feature type="transmembrane region" description="Helical" evidence="1">
    <location>
        <begin position="106"/>
        <end position="131"/>
    </location>
</feature>
<keyword evidence="3" id="KW-1185">Reference proteome</keyword>
<dbReference type="STRING" id="545501.BN997_02864"/>
<proteinExistence type="predicted"/>
<feature type="transmembrane region" description="Helical" evidence="1">
    <location>
        <begin position="39"/>
        <end position="61"/>
    </location>
</feature>
<dbReference type="InterPro" id="IPR004676">
    <property type="entry name" value="Cd-R_transporter"/>
</dbReference>
<accession>A0A0A1MC91</accession>
<dbReference type="EMBL" id="CDGG01000001">
    <property type="protein sequence ID" value="CEI82975.1"/>
    <property type="molecule type" value="Genomic_DNA"/>
</dbReference>
<dbReference type="OrthoDB" id="7995400at2"/>
<protein>
    <submittedName>
        <fullName evidence="2">Cadmium resistance transporter</fullName>
    </submittedName>
</protein>
<dbReference type="Proteomes" id="UP000040453">
    <property type="component" value="Unassembled WGS sequence"/>
</dbReference>
<sequence>MGTTVLSAIVVYIATGIDYLIILMLLFTQSVKQKQTKHIIVGQYLGTAIIILISLLAAFGANFIPQQWVIGLLGLLPIYLGIKVWLKGEEDSDESNILSLLSSERFNQLFLTVTFIVLASSADDFSIYIPYFTTLNIVEIAVVSLVFFIMVGVLCYVSYQMASMKYISEKIEKYERWIVPIVFIGLGIYIMMENGTFSALFSIFSN</sequence>
<dbReference type="AlphaFoldDB" id="A0A0A1MC91"/>
<feature type="transmembrane region" description="Helical" evidence="1">
    <location>
        <begin position="67"/>
        <end position="86"/>
    </location>
</feature>
<feature type="transmembrane region" description="Helical" evidence="1">
    <location>
        <begin position="6"/>
        <end position="27"/>
    </location>
</feature>
<keyword evidence="1" id="KW-0812">Transmembrane</keyword>
<dbReference type="RefSeq" id="WP_042533113.1">
    <property type="nucleotide sequence ID" value="NZ_CDGG01000001.1"/>
</dbReference>
<feature type="transmembrane region" description="Helical" evidence="1">
    <location>
        <begin position="177"/>
        <end position="204"/>
    </location>
</feature>
<dbReference type="Pfam" id="PF03596">
    <property type="entry name" value="Cad"/>
    <property type="match status" value="1"/>
</dbReference>
<evidence type="ECO:0000256" key="1">
    <source>
        <dbReference type="SAM" id="Phobius"/>
    </source>
</evidence>
<feature type="transmembrane region" description="Helical" evidence="1">
    <location>
        <begin position="137"/>
        <end position="157"/>
    </location>
</feature>
<evidence type="ECO:0000313" key="3">
    <source>
        <dbReference type="Proteomes" id="UP000040453"/>
    </source>
</evidence>